<dbReference type="CDD" id="cd01066">
    <property type="entry name" value="APP_MetAP"/>
    <property type="match status" value="1"/>
</dbReference>
<dbReference type="Gene3D" id="3.40.350.10">
    <property type="entry name" value="Creatinase/prolidase N-terminal domain"/>
    <property type="match status" value="1"/>
</dbReference>
<protein>
    <submittedName>
        <fullName evidence="1">Xaa-Pro peptidase family protein</fullName>
    </submittedName>
</protein>
<dbReference type="PANTHER" id="PTHR46112:SF3">
    <property type="entry name" value="AMINOPEPTIDASE YPDF"/>
    <property type="match status" value="1"/>
</dbReference>
<comment type="caution">
    <text evidence="1">The sequence shown here is derived from an EMBL/GenBank/DDBJ whole genome shotgun (WGS) entry which is preliminary data.</text>
</comment>
<dbReference type="Pfam" id="PF00557">
    <property type="entry name" value="Peptidase_M24"/>
    <property type="match status" value="1"/>
</dbReference>
<dbReference type="SUPFAM" id="SSF53092">
    <property type="entry name" value="Creatinase/prolidase N-terminal domain"/>
    <property type="match status" value="1"/>
</dbReference>
<accession>A0ABV2BWC9</accession>
<dbReference type="InterPro" id="IPR000994">
    <property type="entry name" value="Pept_M24"/>
</dbReference>
<keyword evidence="2" id="KW-1185">Reference proteome</keyword>
<dbReference type="Proteomes" id="UP001548189">
    <property type="component" value="Unassembled WGS sequence"/>
</dbReference>
<dbReference type="Pfam" id="PF01321">
    <property type="entry name" value="Creatinase_N"/>
    <property type="match status" value="1"/>
</dbReference>
<dbReference type="EMBL" id="JBEVCJ010000018">
    <property type="protein sequence ID" value="MET1256241.1"/>
    <property type="molecule type" value="Genomic_DNA"/>
</dbReference>
<dbReference type="PROSITE" id="PS00491">
    <property type="entry name" value="PROLINE_PEPTIDASE"/>
    <property type="match status" value="1"/>
</dbReference>
<dbReference type="InterPro" id="IPR050659">
    <property type="entry name" value="Peptidase_M24B"/>
</dbReference>
<reference evidence="1 2" key="1">
    <citation type="submission" date="2024-06" db="EMBL/GenBank/DDBJ databases">
        <authorList>
            <person name="Li F."/>
        </authorList>
    </citation>
    <scope>NUCLEOTIDE SEQUENCE [LARGE SCALE GENOMIC DNA]</scope>
    <source>
        <strain evidence="1 2">GXAS 311</strain>
    </source>
</reference>
<name>A0ABV2BWC9_9GAMM</name>
<proteinExistence type="predicted"/>
<dbReference type="InterPro" id="IPR036005">
    <property type="entry name" value="Creatinase/aminopeptidase-like"/>
</dbReference>
<dbReference type="SUPFAM" id="SSF55920">
    <property type="entry name" value="Creatinase/aminopeptidase"/>
    <property type="match status" value="1"/>
</dbReference>
<sequence>MTIGIGGFETQGALEQLHNMTAQVVPIQIAEYQQRISKAQAIMQDTGVEAVYLNAGTNLYYFTGTRWYPSERMVGAILPAEGDIHYIAPYFEINTLKGFMQIEGEVSGWHEDESPYVLLLKLLKQMGISQGTIGIDESTAYFLVDGLNQLDHQYQFVNAKPVTAGCRMQKSATELALMQTAKNMTLEVHKAVAKILRPGISTQAVKAFIHQAHQRVGAVGSSFCIVLFGEDTSFPHGVKNPKVLAENDVVLIDTGCLVESYQSDITRTYVFGEASSRQRDMWAIEKEAQAVAFAKAQLGVPCGQVDVAARDYLASKGLGPDYQVPGLPHRTGHGIGLDIHEWPYLVKNDQTPLAPGMCFSNEPMLVLPGEFGIRLEDHFYMTETGPQWFTQPSFSIDDPFGYGA</sequence>
<gene>
    <name evidence="1" type="ORF">ABVT43_13960</name>
</gene>
<dbReference type="Gene3D" id="3.90.230.10">
    <property type="entry name" value="Creatinase/methionine aminopeptidase superfamily"/>
    <property type="match status" value="1"/>
</dbReference>
<dbReference type="InterPro" id="IPR001131">
    <property type="entry name" value="Peptidase_M24B_aminopep-P_CS"/>
</dbReference>
<evidence type="ECO:0000313" key="1">
    <source>
        <dbReference type="EMBL" id="MET1256241.1"/>
    </source>
</evidence>
<dbReference type="InterPro" id="IPR000587">
    <property type="entry name" value="Creatinase_N"/>
</dbReference>
<dbReference type="PANTHER" id="PTHR46112">
    <property type="entry name" value="AMINOPEPTIDASE"/>
    <property type="match status" value="1"/>
</dbReference>
<dbReference type="InterPro" id="IPR029149">
    <property type="entry name" value="Creatin/AminoP/Spt16_N"/>
</dbReference>
<organism evidence="1 2">
    <name type="scientific">Aliikangiella maris</name>
    <dbReference type="NCBI Taxonomy" id="3162458"/>
    <lineage>
        <taxon>Bacteria</taxon>
        <taxon>Pseudomonadati</taxon>
        <taxon>Pseudomonadota</taxon>
        <taxon>Gammaproteobacteria</taxon>
        <taxon>Oceanospirillales</taxon>
        <taxon>Pleioneaceae</taxon>
        <taxon>Aliikangiella</taxon>
    </lineage>
</organism>
<evidence type="ECO:0000313" key="2">
    <source>
        <dbReference type="Proteomes" id="UP001548189"/>
    </source>
</evidence>